<feature type="domain" description="Xaa-Pro dipeptidyl-peptidase C-terminal" evidence="3">
    <location>
        <begin position="363"/>
        <end position="619"/>
    </location>
</feature>
<dbReference type="KEGG" id="slaa:EUU25_08960"/>
<dbReference type="PANTHER" id="PTHR43056">
    <property type="entry name" value="PEPTIDASE S9 PROLYL OLIGOPEPTIDASE"/>
    <property type="match status" value="1"/>
</dbReference>
<name>A0A6I6L9G7_9SPHN</name>
<dbReference type="Pfam" id="PF08530">
    <property type="entry name" value="PepX_C"/>
    <property type="match status" value="1"/>
</dbReference>
<dbReference type="SMART" id="SM00939">
    <property type="entry name" value="PepX_C"/>
    <property type="match status" value="1"/>
</dbReference>
<dbReference type="InterPro" id="IPR013736">
    <property type="entry name" value="Xaa-Pro_dipept_C"/>
</dbReference>
<gene>
    <name evidence="4" type="ORF">EUU25_08960</name>
</gene>
<dbReference type="GO" id="GO:0008239">
    <property type="term" value="F:dipeptidyl-peptidase activity"/>
    <property type="evidence" value="ECO:0007669"/>
    <property type="project" value="InterPro"/>
</dbReference>
<reference evidence="5" key="1">
    <citation type="submission" date="2019-01" db="EMBL/GenBank/DDBJ databases">
        <title>Sphingorhabdus lacus sp.nov., isolated from an oligotrophic freshwater lake.</title>
        <authorList>
            <person name="Park M."/>
        </authorList>
    </citation>
    <scope>NUCLEOTIDE SEQUENCE [LARGE SCALE GENOMIC DNA]</scope>
    <source>
        <strain evidence="5">IMCC1753</strain>
    </source>
</reference>
<evidence type="ECO:0000313" key="4">
    <source>
        <dbReference type="EMBL" id="QGY80737.1"/>
    </source>
</evidence>
<keyword evidence="1 4" id="KW-0378">Hydrolase</keyword>
<dbReference type="InterPro" id="IPR000383">
    <property type="entry name" value="Xaa-Pro-like_dom"/>
</dbReference>
<dbReference type="InterPro" id="IPR008979">
    <property type="entry name" value="Galactose-bd-like_sf"/>
</dbReference>
<dbReference type="PANTHER" id="PTHR43056:SF10">
    <property type="entry name" value="COCE_NOND FAMILY, PUTATIVE (AFU_ORTHOLOGUE AFUA_7G00600)-RELATED"/>
    <property type="match status" value="1"/>
</dbReference>
<evidence type="ECO:0000259" key="3">
    <source>
        <dbReference type="SMART" id="SM00939"/>
    </source>
</evidence>
<feature type="region of interest" description="Disordered" evidence="2">
    <location>
        <begin position="46"/>
        <end position="65"/>
    </location>
</feature>
<organism evidence="4 5">
    <name type="scientific">Sphingorhabdus lacus</name>
    <dbReference type="NCBI Taxonomy" id="392610"/>
    <lineage>
        <taxon>Bacteria</taxon>
        <taxon>Pseudomonadati</taxon>
        <taxon>Pseudomonadota</taxon>
        <taxon>Alphaproteobacteria</taxon>
        <taxon>Sphingomonadales</taxon>
        <taxon>Sphingomonadaceae</taxon>
        <taxon>Sphingorhabdus</taxon>
    </lineage>
</organism>
<dbReference type="Gene3D" id="3.40.50.1820">
    <property type="entry name" value="alpha/beta hydrolase"/>
    <property type="match status" value="1"/>
</dbReference>
<dbReference type="InterPro" id="IPR005674">
    <property type="entry name" value="CocE/Ser_esterase"/>
</dbReference>
<dbReference type="InterPro" id="IPR050585">
    <property type="entry name" value="Xaa-Pro_dipeptidyl-ppase/CocE"/>
</dbReference>
<protein>
    <submittedName>
        <fullName evidence="4">CocE/NonD family hydrolase</fullName>
    </submittedName>
</protein>
<dbReference type="SUPFAM" id="SSF53474">
    <property type="entry name" value="alpha/beta-Hydrolases"/>
    <property type="match status" value="1"/>
</dbReference>
<evidence type="ECO:0000313" key="5">
    <source>
        <dbReference type="Proteomes" id="UP000428803"/>
    </source>
</evidence>
<accession>A0A6I6L9G7</accession>
<dbReference type="SUPFAM" id="SSF49785">
    <property type="entry name" value="Galactose-binding domain-like"/>
    <property type="match status" value="1"/>
</dbReference>
<dbReference type="InterPro" id="IPR029058">
    <property type="entry name" value="AB_hydrolase_fold"/>
</dbReference>
<dbReference type="AlphaFoldDB" id="A0A6I6L9G7"/>
<sequence>MFPQDRTRFSARIKQHSRKGAWMMRFIVSSIAAAIAFVGPASAELPRHPDAPARESQIGEGAQSVSIPLNDGTTLAADLYLPDSAGPHPVILEVTPYGRRSTFSFSGEHAFWTGHGYAFMVVDARGTGASGGTHTFMADARHDGPQIVEWVAGQPWSSGKVGMRGSSYSGTYPIQTAIGRPRGLACISPNANFQSGFDGPPFLGGAFMQGWALGWTLRVTPAHAGKAGPVDYDKLLSHRPLLTADLAAHGVEVPVYRQFLEHQTSDNMWADVHLSLEDYRRINVPALTFTGWYDTTLPGSIANYRAMRGLAASSDDQWIIVGPWDHSGASEGGYSRDTGQPIDRIGALAVESRGHKPGQRMAREFFDWCLKGTASRPAWPSAQMFVPGQNRWIETERLPSPLVKSRKLFLGGSGRANAISSQGLLEAAPSQNALDEYTHDPANPVRSDLPANGHRAIAGGLIGPVDISHQLARTDVLTYATPPLKTPLTLLGNARLSIYVRADVPDFDMVALLEDVAPDGAAIRLDSGWAGVLRARYRGGSGRLALLKPGETVKLEVNLGEKGHTLRVGHRLRLSVFSSAYPFISVNPGTGNDIATDNASPRSARITILRGSSYPSALSLEVLEPRAQPSK</sequence>
<dbReference type="Gene3D" id="2.60.120.260">
    <property type="entry name" value="Galactose-binding domain-like"/>
    <property type="match status" value="1"/>
</dbReference>
<dbReference type="Gene3D" id="1.10.3020.10">
    <property type="entry name" value="alpha-amino acid ester hydrolase ( Helical cap domain)"/>
    <property type="match status" value="1"/>
</dbReference>
<evidence type="ECO:0000256" key="2">
    <source>
        <dbReference type="SAM" id="MobiDB-lite"/>
    </source>
</evidence>
<keyword evidence="5" id="KW-1185">Reference proteome</keyword>
<dbReference type="EMBL" id="CP035733">
    <property type="protein sequence ID" value="QGY80737.1"/>
    <property type="molecule type" value="Genomic_DNA"/>
</dbReference>
<dbReference type="NCBIfam" id="TIGR00976">
    <property type="entry name" value="CocE_NonD"/>
    <property type="match status" value="1"/>
</dbReference>
<dbReference type="Proteomes" id="UP000428803">
    <property type="component" value="Chromosome"/>
</dbReference>
<dbReference type="Pfam" id="PF02129">
    <property type="entry name" value="Peptidase_S15"/>
    <property type="match status" value="1"/>
</dbReference>
<evidence type="ECO:0000256" key="1">
    <source>
        <dbReference type="ARBA" id="ARBA00022801"/>
    </source>
</evidence>
<proteinExistence type="predicted"/>